<gene>
    <name evidence="1" type="ORF">HMPREF1042_2419</name>
</gene>
<sequence>MHFSLAEIAKKAGISRQAIYKRHFNGNHEILDYIHKELDAEFRMIFQTYDKKVYPDPFVFFAEVVIPILYTHRKQISCLFTTAADPYWREFLRNTYGQWIEQHITIDYQKLNIPKEKAAQVLVRGILIFIEIWITQPEPTPPEQFAETFLKLIHFPLTDYVCFKQTSSNDKLIVTNSLEGKEKTRIRLYCLQKLDFLCLTFGVRFIRFLILDNKLTTYNRCIGF</sequence>
<dbReference type="eggNOG" id="COG1309">
    <property type="taxonomic scope" value="Bacteria"/>
</dbReference>
<dbReference type="InterPro" id="IPR013324">
    <property type="entry name" value="RNA_pol_sigma_r3/r4-like"/>
</dbReference>
<dbReference type="SUPFAM" id="SSF88659">
    <property type="entry name" value="Sigma3 and sigma4 domains of RNA polymerase sigma factors"/>
    <property type="match status" value="1"/>
</dbReference>
<evidence type="ECO:0008006" key="3">
    <source>
        <dbReference type="Google" id="ProtNLM"/>
    </source>
</evidence>
<name>F9P9R9_STRCV</name>
<dbReference type="Proteomes" id="UP000003287">
    <property type="component" value="Unassembled WGS sequence"/>
</dbReference>
<proteinExistence type="predicted"/>
<reference evidence="1 2" key="1">
    <citation type="submission" date="2011-06" db="EMBL/GenBank/DDBJ databases">
        <authorList>
            <person name="Harkins D.M."/>
            <person name="Madupu R."/>
            <person name="Durkin A.S."/>
            <person name="Torralba M."/>
            <person name="Methe B."/>
            <person name="Sutton G.G."/>
            <person name="Nelson K.E."/>
        </authorList>
    </citation>
    <scope>NUCLEOTIDE SEQUENCE [LARGE SCALE GENOMIC DNA]</scope>
    <source>
        <strain evidence="1 2">SK1060</strain>
    </source>
</reference>
<dbReference type="Gene3D" id="1.10.357.10">
    <property type="entry name" value="Tetracycline Repressor, domain 2"/>
    <property type="match status" value="1"/>
</dbReference>
<dbReference type="AlphaFoldDB" id="F9P9R9"/>
<evidence type="ECO:0000313" key="2">
    <source>
        <dbReference type="Proteomes" id="UP000003287"/>
    </source>
</evidence>
<dbReference type="EMBL" id="AFUP01000009">
    <property type="protein sequence ID" value="EGV06715.1"/>
    <property type="molecule type" value="Genomic_DNA"/>
</dbReference>
<evidence type="ECO:0000313" key="1">
    <source>
        <dbReference type="EMBL" id="EGV06715.1"/>
    </source>
</evidence>
<protein>
    <recommendedName>
        <fullName evidence="3">Transcriptional regulator, TetR family</fullName>
    </recommendedName>
</protein>
<organism evidence="1 2">
    <name type="scientific">Streptococcus constellatus subsp. pharyngis SK1060 = CCUG 46377</name>
    <dbReference type="NCBI Taxonomy" id="1035184"/>
    <lineage>
        <taxon>Bacteria</taxon>
        <taxon>Bacillati</taxon>
        <taxon>Bacillota</taxon>
        <taxon>Bacilli</taxon>
        <taxon>Lactobacillales</taxon>
        <taxon>Streptococcaceae</taxon>
        <taxon>Streptococcus</taxon>
        <taxon>Streptococcus anginosus group</taxon>
    </lineage>
</organism>
<accession>F9P9R9</accession>